<evidence type="ECO:0000256" key="1">
    <source>
        <dbReference type="SAM" id="MobiDB-lite"/>
    </source>
</evidence>
<dbReference type="Proteomes" id="UP000331127">
    <property type="component" value="Unassembled WGS sequence"/>
</dbReference>
<dbReference type="AntiFam" id="ANF00171">
    <property type="entry name" value="Shadow ORF (opposite pikAII)"/>
</dbReference>
<keyword evidence="3" id="KW-1185">Reference proteome</keyword>
<feature type="compositionally biased region" description="Basic residues" evidence="1">
    <location>
        <begin position="66"/>
        <end position="86"/>
    </location>
</feature>
<accession>A0A5M3WSE9</accession>
<sequence>MRHPQPLGSHPTLFQDGRDAEDRALNPGDHHGVRAVHRRDRHLVFASGQQIGNLILGRLDRDHRPTRGQRLHQPRPARHQRARVAQ</sequence>
<proteinExistence type="predicted"/>
<protein>
    <submittedName>
        <fullName evidence="2">Uncharacterized protein</fullName>
    </submittedName>
</protein>
<evidence type="ECO:0000313" key="3">
    <source>
        <dbReference type="Proteomes" id="UP000331127"/>
    </source>
</evidence>
<reference evidence="2 3" key="1">
    <citation type="submission" date="2019-10" db="EMBL/GenBank/DDBJ databases">
        <title>Whole genome shotgun sequence of Acrocarpospora macrocephala NBRC 16266.</title>
        <authorList>
            <person name="Ichikawa N."/>
            <person name="Kimura A."/>
            <person name="Kitahashi Y."/>
            <person name="Komaki H."/>
            <person name="Oguchi A."/>
        </authorList>
    </citation>
    <scope>NUCLEOTIDE SEQUENCE [LARGE SCALE GENOMIC DNA]</scope>
    <source>
        <strain evidence="2 3">NBRC 16266</strain>
    </source>
</reference>
<feature type="compositionally biased region" description="Basic and acidic residues" evidence="1">
    <location>
        <begin position="16"/>
        <end position="32"/>
    </location>
</feature>
<organism evidence="2 3">
    <name type="scientific">Acrocarpospora macrocephala</name>
    <dbReference type="NCBI Taxonomy" id="150177"/>
    <lineage>
        <taxon>Bacteria</taxon>
        <taxon>Bacillati</taxon>
        <taxon>Actinomycetota</taxon>
        <taxon>Actinomycetes</taxon>
        <taxon>Streptosporangiales</taxon>
        <taxon>Streptosporangiaceae</taxon>
        <taxon>Acrocarpospora</taxon>
    </lineage>
</organism>
<dbReference type="EMBL" id="BLAE01000020">
    <property type="protein sequence ID" value="GES10241.1"/>
    <property type="molecule type" value="Genomic_DNA"/>
</dbReference>
<comment type="caution">
    <text evidence="2">The sequence shown here is derived from an EMBL/GenBank/DDBJ whole genome shotgun (WGS) entry which is preliminary data.</text>
</comment>
<gene>
    <name evidence="2" type="ORF">Amac_038380</name>
</gene>
<evidence type="ECO:0000313" key="2">
    <source>
        <dbReference type="EMBL" id="GES10241.1"/>
    </source>
</evidence>
<feature type="region of interest" description="Disordered" evidence="1">
    <location>
        <begin position="56"/>
        <end position="86"/>
    </location>
</feature>
<name>A0A5M3WSE9_9ACTN</name>
<dbReference type="AlphaFoldDB" id="A0A5M3WSE9"/>
<feature type="region of interest" description="Disordered" evidence="1">
    <location>
        <begin position="1"/>
        <end position="34"/>
    </location>
</feature>